<keyword evidence="1" id="KW-0472">Membrane</keyword>
<dbReference type="AlphaFoldDB" id="A0A543FJW0"/>
<dbReference type="Pfam" id="PF13462">
    <property type="entry name" value="Thioredoxin_4"/>
    <property type="match status" value="1"/>
</dbReference>
<dbReference type="EMBL" id="VFPE01000001">
    <property type="protein sequence ID" value="TQM34062.1"/>
    <property type="molecule type" value="Genomic_DNA"/>
</dbReference>
<proteinExistence type="predicted"/>
<keyword evidence="3" id="KW-0413">Isomerase</keyword>
<feature type="transmembrane region" description="Helical" evidence="1">
    <location>
        <begin position="12"/>
        <end position="35"/>
    </location>
</feature>
<dbReference type="InterPro" id="IPR036249">
    <property type="entry name" value="Thioredoxin-like_sf"/>
</dbReference>
<dbReference type="Proteomes" id="UP000320235">
    <property type="component" value="Unassembled WGS sequence"/>
</dbReference>
<protein>
    <submittedName>
        <fullName evidence="3">Protein-disulfide isomerase</fullName>
    </submittedName>
</protein>
<name>A0A543FJW0_9MICO</name>
<sequence length="234" mass="24515">MAKAQAAKKTNWFAIWVTAGVVIALVLVTVLVITLNNAAAPKPLPTEVNTPSASNIDAETGAIHVGEGTDNLATYVDFMCPVCGQFEETYGSEIQGMVDDGSITLDIHPISILDRQSQNTQYSTRAANAMYCVAVEDAEKSLPFLQQMFAQQPTEGSKGLTNKEILAIASDVGVSGIDSCVNDGTYAGYVTEMTAKTPIQPGSSGIGTPTIAVNGNVIANSQLPPAGQLSTLFQ</sequence>
<reference evidence="3 4" key="1">
    <citation type="submission" date="2019-06" db="EMBL/GenBank/DDBJ databases">
        <title>Sequencing the genomes of 1000 actinobacteria strains.</title>
        <authorList>
            <person name="Klenk H.-P."/>
        </authorList>
    </citation>
    <scope>NUCLEOTIDE SEQUENCE [LARGE SCALE GENOMIC DNA]</scope>
    <source>
        <strain evidence="3 4">DSM 105492</strain>
    </source>
</reference>
<dbReference type="RefSeq" id="WP_141892572.1">
    <property type="nucleotide sequence ID" value="NZ_BAABLH010000001.1"/>
</dbReference>
<keyword evidence="1" id="KW-1133">Transmembrane helix</keyword>
<dbReference type="GO" id="GO:0016853">
    <property type="term" value="F:isomerase activity"/>
    <property type="evidence" value="ECO:0007669"/>
    <property type="project" value="UniProtKB-KW"/>
</dbReference>
<feature type="domain" description="Thioredoxin-like fold" evidence="2">
    <location>
        <begin position="71"/>
        <end position="222"/>
    </location>
</feature>
<evidence type="ECO:0000256" key="1">
    <source>
        <dbReference type="SAM" id="Phobius"/>
    </source>
</evidence>
<evidence type="ECO:0000259" key="2">
    <source>
        <dbReference type="Pfam" id="PF13462"/>
    </source>
</evidence>
<accession>A0A543FJW0</accession>
<dbReference type="OrthoDB" id="117402at2"/>
<dbReference type="InterPro" id="IPR012336">
    <property type="entry name" value="Thioredoxin-like_fold"/>
</dbReference>
<dbReference type="CDD" id="cd02972">
    <property type="entry name" value="DsbA_family"/>
    <property type="match status" value="1"/>
</dbReference>
<keyword evidence="1" id="KW-0812">Transmembrane</keyword>
<keyword evidence="4" id="KW-1185">Reference proteome</keyword>
<evidence type="ECO:0000313" key="3">
    <source>
        <dbReference type="EMBL" id="TQM34062.1"/>
    </source>
</evidence>
<evidence type="ECO:0000313" key="4">
    <source>
        <dbReference type="Proteomes" id="UP000320235"/>
    </source>
</evidence>
<gene>
    <name evidence="3" type="ORF">FB391_0349</name>
</gene>
<dbReference type="Gene3D" id="3.40.30.10">
    <property type="entry name" value="Glutaredoxin"/>
    <property type="match status" value="1"/>
</dbReference>
<comment type="caution">
    <text evidence="3">The sequence shown here is derived from an EMBL/GenBank/DDBJ whole genome shotgun (WGS) entry which is preliminary data.</text>
</comment>
<dbReference type="SUPFAM" id="SSF52833">
    <property type="entry name" value="Thioredoxin-like"/>
    <property type="match status" value="1"/>
</dbReference>
<organism evidence="3 4">
    <name type="scientific">Microbacterium kyungheense</name>
    <dbReference type="NCBI Taxonomy" id="1263636"/>
    <lineage>
        <taxon>Bacteria</taxon>
        <taxon>Bacillati</taxon>
        <taxon>Actinomycetota</taxon>
        <taxon>Actinomycetes</taxon>
        <taxon>Micrococcales</taxon>
        <taxon>Microbacteriaceae</taxon>
        <taxon>Microbacterium</taxon>
    </lineage>
</organism>